<comment type="caution">
    <text evidence="1">The sequence shown here is derived from an EMBL/GenBank/DDBJ whole genome shotgun (WGS) entry which is preliminary data.</text>
</comment>
<gene>
    <name evidence="1" type="ORF">EZS27_028494</name>
</gene>
<sequence>MPVEVWRLSRSSRCRICKEDIHTSPDKGYCATQKMYYLR</sequence>
<name>A0A5J4QLW7_9ZZZZ</name>
<proteinExistence type="predicted"/>
<dbReference type="EMBL" id="SNRY01003182">
    <property type="protein sequence ID" value="KAA6321910.1"/>
    <property type="molecule type" value="Genomic_DNA"/>
</dbReference>
<accession>A0A5J4QLW7</accession>
<protein>
    <submittedName>
        <fullName evidence="1">Uncharacterized protein</fullName>
    </submittedName>
</protein>
<dbReference type="AlphaFoldDB" id="A0A5J4QLW7"/>
<organism evidence="1">
    <name type="scientific">termite gut metagenome</name>
    <dbReference type="NCBI Taxonomy" id="433724"/>
    <lineage>
        <taxon>unclassified sequences</taxon>
        <taxon>metagenomes</taxon>
        <taxon>organismal metagenomes</taxon>
    </lineage>
</organism>
<feature type="non-terminal residue" evidence="1">
    <location>
        <position position="39"/>
    </location>
</feature>
<evidence type="ECO:0000313" key="1">
    <source>
        <dbReference type="EMBL" id="KAA6321910.1"/>
    </source>
</evidence>
<reference evidence="1" key="1">
    <citation type="submission" date="2019-03" db="EMBL/GenBank/DDBJ databases">
        <title>Single cell metagenomics reveals metabolic interactions within the superorganism composed of flagellate Streblomastix strix and complex community of Bacteroidetes bacteria on its surface.</title>
        <authorList>
            <person name="Treitli S.C."/>
            <person name="Kolisko M."/>
            <person name="Husnik F."/>
            <person name="Keeling P."/>
            <person name="Hampl V."/>
        </authorList>
    </citation>
    <scope>NUCLEOTIDE SEQUENCE</scope>
    <source>
        <strain evidence="1">STM</strain>
    </source>
</reference>